<organism evidence="2 3">
    <name type="scientific">Trematosphaeria pertusa</name>
    <dbReference type="NCBI Taxonomy" id="390896"/>
    <lineage>
        <taxon>Eukaryota</taxon>
        <taxon>Fungi</taxon>
        <taxon>Dikarya</taxon>
        <taxon>Ascomycota</taxon>
        <taxon>Pezizomycotina</taxon>
        <taxon>Dothideomycetes</taxon>
        <taxon>Pleosporomycetidae</taxon>
        <taxon>Pleosporales</taxon>
        <taxon>Massarineae</taxon>
        <taxon>Trematosphaeriaceae</taxon>
        <taxon>Trematosphaeria</taxon>
    </lineage>
</organism>
<name>A0A6A6I7C6_9PLEO</name>
<dbReference type="Proteomes" id="UP000800094">
    <property type="component" value="Unassembled WGS sequence"/>
</dbReference>
<dbReference type="AlphaFoldDB" id="A0A6A6I7C6"/>
<dbReference type="GeneID" id="54580382"/>
<evidence type="ECO:0000313" key="2">
    <source>
        <dbReference type="EMBL" id="KAF2245410.1"/>
    </source>
</evidence>
<feature type="region of interest" description="Disordered" evidence="1">
    <location>
        <begin position="64"/>
        <end position="101"/>
    </location>
</feature>
<reference evidence="2" key="1">
    <citation type="journal article" date="2020" name="Stud. Mycol.">
        <title>101 Dothideomycetes genomes: a test case for predicting lifestyles and emergence of pathogens.</title>
        <authorList>
            <person name="Haridas S."/>
            <person name="Albert R."/>
            <person name="Binder M."/>
            <person name="Bloem J."/>
            <person name="Labutti K."/>
            <person name="Salamov A."/>
            <person name="Andreopoulos B."/>
            <person name="Baker S."/>
            <person name="Barry K."/>
            <person name="Bills G."/>
            <person name="Bluhm B."/>
            <person name="Cannon C."/>
            <person name="Castanera R."/>
            <person name="Culley D."/>
            <person name="Daum C."/>
            <person name="Ezra D."/>
            <person name="Gonzalez J."/>
            <person name="Henrissat B."/>
            <person name="Kuo A."/>
            <person name="Liang C."/>
            <person name="Lipzen A."/>
            <person name="Lutzoni F."/>
            <person name="Magnuson J."/>
            <person name="Mondo S."/>
            <person name="Nolan M."/>
            <person name="Ohm R."/>
            <person name="Pangilinan J."/>
            <person name="Park H.-J."/>
            <person name="Ramirez L."/>
            <person name="Alfaro M."/>
            <person name="Sun H."/>
            <person name="Tritt A."/>
            <person name="Yoshinaga Y."/>
            <person name="Zwiers L.-H."/>
            <person name="Turgeon B."/>
            <person name="Goodwin S."/>
            <person name="Spatafora J."/>
            <person name="Crous P."/>
            <person name="Grigoriev I."/>
        </authorList>
    </citation>
    <scope>NUCLEOTIDE SEQUENCE</scope>
    <source>
        <strain evidence="2">CBS 122368</strain>
    </source>
</reference>
<evidence type="ECO:0000313" key="3">
    <source>
        <dbReference type="Proteomes" id="UP000800094"/>
    </source>
</evidence>
<feature type="region of interest" description="Disordered" evidence="1">
    <location>
        <begin position="389"/>
        <end position="421"/>
    </location>
</feature>
<dbReference type="EMBL" id="ML987200">
    <property type="protein sequence ID" value="KAF2245410.1"/>
    <property type="molecule type" value="Genomic_DNA"/>
</dbReference>
<accession>A0A6A6I7C6</accession>
<gene>
    <name evidence="2" type="ORF">BU26DRAFT_508073</name>
</gene>
<dbReference type="OrthoDB" id="3808571at2759"/>
<keyword evidence="3" id="KW-1185">Reference proteome</keyword>
<proteinExistence type="predicted"/>
<protein>
    <submittedName>
        <fullName evidence="2">Uncharacterized protein</fullName>
    </submittedName>
</protein>
<dbReference type="RefSeq" id="XP_033680414.1">
    <property type="nucleotide sequence ID" value="XM_033827052.1"/>
</dbReference>
<evidence type="ECO:0000256" key="1">
    <source>
        <dbReference type="SAM" id="MobiDB-lite"/>
    </source>
</evidence>
<sequence length="421" mass="46813">MSSNASKLFRVQIVNKENLLSGREVIGLNGGWLYNDEVKDRAGIAPHPAFRSSQGYLYEKELAQREAKRDTTKPNGMKFATPGHPTSKKIKKEQRSKPRTQEKWDSYVENFINMPCPEKVALDGIQGPLEETMEWAYPPSKFLFVGLPSLQTITHTAATGVSFRQHIFALQITKYLLGRVLVNYDEVETKLNPQIIIDSTHLTRADREVVLEKYEQNIGGLGCKVQLASIASMLDMDKRGAFVIMFQPENPLRQMFAEQAAAAFQDEGNHAIEKLPQAVLCAPWNVDNVMRDTKWFDGDRTSDLVYEWLHDRYRSIPVTSGEELEGDNQNVSAFGETHLHLRKDLYLAGASGAVTPMPGLTPLPGNSPEPMQGVSPSTMLQVLEPAEAAVSLGHSRAPTSQKRESPKLPLVELPAPPPAVV</sequence>